<organism evidence="1 2">
    <name type="scientific">Halopseudomonas salegens</name>
    <dbReference type="NCBI Taxonomy" id="1434072"/>
    <lineage>
        <taxon>Bacteria</taxon>
        <taxon>Pseudomonadati</taxon>
        <taxon>Pseudomonadota</taxon>
        <taxon>Gammaproteobacteria</taxon>
        <taxon>Pseudomonadales</taxon>
        <taxon>Pseudomonadaceae</taxon>
        <taxon>Halopseudomonas</taxon>
    </lineage>
</organism>
<dbReference type="OrthoDB" id="7066456at2"/>
<evidence type="ECO:0000313" key="1">
    <source>
        <dbReference type="EMBL" id="SDU21687.1"/>
    </source>
</evidence>
<dbReference type="Gene3D" id="1.10.1200.10">
    <property type="entry name" value="ACP-like"/>
    <property type="match status" value="1"/>
</dbReference>
<accession>A0A1H2GQ15</accession>
<dbReference type="Proteomes" id="UP000243924">
    <property type="component" value="Chromosome I"/>
</dbReference>
<keyword evidence="2" id="KW-1185">Reference proteome</keyword>
<dbReference type="SUPFAM" id="SSF47336">
    <property type="entry name" value="ACP-like"/>
    <property type="match status" value="1"/>
</dbReference>
<proteinExistence type="predicted"/>
<dbReference type="Pfam" id="PF07377">
    <property type="entry name" value="DUF1493"/>
    <property type="match status" value="1"/>
</dbReference>
<dbReference type="AlphaFoldDB" id="A0A1H2GQ15"/>
<name>A0A1H2GQ15_9GAMM</name>
<reference evidence="2" key="1">
    <citation type="submission" date="2016-10" db="EMBL/GenBank/DDBJ databases">
        <authorList>
            <person name="Varghese N."/>
            <person name="Submissions S."/>
        </authorList>
    </citation>
    <scope>NUCLEOTIDE SEQUENCE [LARGE SCALE GENOMIC DNA]</scope>
    <source>
        <strain evidence="2">CECT 8338</strain>
    </source>
</reference>
<sequence length="112" mass="12794">MTKLEADLIELVAAESGIRKEYVTLESTLLGDLGLDGDDAREVFEALPSKFGVDISSFEFDRHFRCEPCFKGILFFMRKLKYRDEHVAARKEPITVAQLVSACEKKAWQYDV</sequence>
<evidence type="ECO:0000313" key="2">
    <source>
        <dbReference type="Proteomes" id="UP000243924"/>
    </source>
</evidence>
<dbReference type="InterPro" id="IPR010862">
    <property type="entry name" value="DUF1493"/>
</dbReference>
<dbReference type="InterPro" id="IPR036736">
    <property type="entry name" value="ACP-like_sf"/>
</dbReference>
<dbReference type="STRING" id="1434072.SAMN05216210_2467"/>
<protein>
    <submittedName>
        <fullName evidence="1">Acyl carrier protein</fullName>
    </submittedName>
</protein>
<gene>
    <name evidence="1" type="ORF">SAMN05216210_2467</name>
</gene>
<dbReference type="EMBL" id="LT629787">
    <property type="protein sequence ID" value="SDU21687.1"/>
    <property type="molecule type" value="Genomic_DNA"/>
</dbReference>
<dbReference type="RefSeq" id="WP_092387332.1">
    <property type="nucleotide sequence ID" value="NZ_LT629787.1"/>
</dbReference>